<reference evidence="2" key="1">
    <citation type="submission" date="2020-04" db="EMBL/GenBank/DDBJ databases">
        <authorList>
            <person name="Chiriac C."/>
            <person name="Salcher M."/>
            <person name="Ghai R."/>
            <person name="Kavagutti S V."/>
        </authorList>
    </citation>
    <scope>NUCLEOTIDE SEQUENCE</scope>
</reference>
<gene>
    <name evidence="2" type="ORF">UFOVP264_10</name>
</gene>
<proteinExistence type="predicted"/>
<evidence type="ECO:0008006" key="3">
    <source>
        <dbReference type="Google" id="ProtNLM"/>
    </source>
</evidence>
<name>A0A6J5LGQ3_9CAUD</name>
<evidence type="ECO:0000313" key="2">
    <source>
        <dbReference type="EMBL" id="CAB4133764.1"/>
    </source>
</evidence>
<evidence type="ECO:0000256" key="1">
    <source>
        <dbReference type="SAM" id="MobiDB-lite"/>
    </source>
</evidence>
<sequence>MKTCITCKEEKGLEKFSLRSNKKHYVSECKECSAKRSNKWYWENRQRSLDQRKKYYQDNREESLVKWKERYERDREKILKRQSEFGKRPEQREKSRIRNNEWRKKNPEKLKKRVREWKRNNPLKAKAHQYVLWAVRLNVLKKPLECQVCGLNKKLEAHHKDYEKPLEVLWVCKLCHENEHHKDDHVNCSSSGHDIRLHREEGEETDGFS</sequence>
<accession>A0A6J5LGQ3</accession>
<dbReference type="EMBL" id="LR796277">
    <property type="protein sequence ID" value="CAB4133764.1"/>
    <property type="molecule type" value="Genomic_DNA"/>
</dbReference>
<feature type="region of interest" description="Disordered" evidence="1">
    <location>
        <begin position="82"/>
        <end position="105"/>
    </location>
</feature>
<protein>
    <recommendedName>
        <fullName evidence="3">Recombination endonuclease VII</fullName>
    </recommendedName>
</protein>
<organism evidence="2">
    <name type="scientific">uncultured Caudovirales phage</name>
    <dbReference type="NCBI Taxonomy" id="2100421"/>
    <lineage>
        <taxon>Viruses</taxon>
        <taxon>Duplodnaviria</taxon>
        <taxon>Heunggongvirae</taxon>
        <taxon>Uroviricota</taxon>
        <taxon>Caudoviricetes</taxon>
        <taxon>Peduoviridae</taxon>
        <taxon>Maltschvirus</taxon>
        <taxon>Maltschvirus maltsch</taxon>
    </lineage>
</organism>